<dbReference type="OrthoDB" id="629332at2"/>
<feature type="chain" id="PRO_5038510640" description="Asl1-like glycosyl hydrolase catalytic domain-containing protein" evidence="1">
    <location>
        <begin position="21"/>
        <end position="387"/>
    </location>
</feature>
<evidence type="ECO:0000256" key="1">
    <source>
        <dbReference type="SAM" id="SignalP"/>
    </source>
</evidence>
<keyword evidence="1" id="KW-0732">Signal</keyword>
<dbReference type="AlphaFoldDB" id="A0A6H9YA90"/>
<reference evidence="2 3" key="1">
    <citation type="submission" date="2019-09" db="EMBL/GenBank/DDBJ databases">
        <title>Actinomadura physcomitrii sp. nov., a novel actinomycete isolated from moss [Physcomitrium sphaericum (Ludw) Fuernr].</title>
        <authorList>
            <person name="Zhuang X."/>
            <person name="Liu C."/>
        </authorList>
    </citation>
    <scope>NUCLEOTIDE SEQUENCE [LARGE SCALE GENOMIC DNA]</scope>
    <source>
        <strain evidence="2 3">HMC1</strain>
    </source>
</reference>
<evidence type="ECO:0000313" key="3">
    <source>
        <dbReference type="Proteomes" id="UP000468735"/>
    </source>
</evidence>
<dbReference type="Proteomes" id="UP000468735">
    <property type="component" value="Unassembled WGS sequence"/>
</dbReference>
<sequence>MLRRLSIIAVTAAVAIQPFAHVGAETRMPAAGSAKAPTSGALGANFNQNLDALDYRELNEARVRWVRGFFPMPAADQGAPAKHVAIRTISDAARRGHDTILSLKFPYNGTSFPKPGSPRMRAELVRLNKVLPLVMGKVDILTIGNEPFIESKPAERDQRLNVFYETVAKHVISFRSQRCGVKCGTALYMGALNRIHQPAQRTPAVARWMAFVRKTPEIKGVDIHPHVPASRDAKAFVDYILPKMRKDQKFLVTEFSLMPLWRQHMTDSVPASFTTKYGFPKGTKVWQVIKAAIDKPFSERKWADFLGACPWFAKQSGFLREQMKLYRGTGRLAVATYAFKQDDLMVKNWGPKKDPWLLNSVYARYTVQPRGELSGRSPWFRSFRALQ</sequence>
<gene>
    <name evidence="2" type="ORF">F8566_46740</name>
</gene>
<dbReference type="RefSeq" id="WP_151570415.1">
    <property type="nucleotide sequence ID" value="NZ_WBMT01000033.1"/>
</dbReference>
<proteinExistence type="predicted"/>
<organism evidence="2 3">
    <name type="scientific">Actinomadura rudentiformis</name>
    <dbReference type="NCBI Taxonomy" id="359158"/>
    <lineage>
        <taxon>Bacteria</taxon>
        <taxon>Bacillati</taxon>
        <taxon>Actinomycetota</taxon>
        <taxon>Actinomycetes</taxon>
        <taxon>Streptosporangiales</taxon>
        <taxon>Thermomonosporaceae</taxon>
        <taxon>Actinomadura</taxon>
    </lineage>
</organism>
<dbReference type="EMBL" id="WBMT01000033">
    <property type="protein sequence ID" value="KAB2339775.1"/>
    <property type="molecule type" value="Genomic_DNA"/>
</dbReference>
<feature type="signal peptide" evidence="1">
    <location>
        <begin position="1"/>
        <end position="20"/>
    </location>
</feature>
<evidence type="ECO:0008006" key="4">
    <source>
        <dbReference type="Google" id="ProtNLM"/>
    </source>
</evidence>
<name>A0A6H9YA90_9ACTN</name>
<keyword evidence="3" id="KW-1185">Reference proteome</keyword>
<protein>
    <recommendedName>
        <fullName evidence="4">Asl1-like glycosyl hydrolase catalytic domain-containing protein</fullName>
    </recommendedName>
</protein>
<comment type="caution">
    <text evidence="2">The sequence shown here is derived from an EMBL/GenBank/DDBJ whole genome shotgun (WGS) entry which is preliminary data.</text>
</comment>
<evidence type="ECO:0000313" key="2">
    <source>
        <dbReference type="EMBL" id="KAB2339775.1"/>
    </source>
</evidence>
<accession>A0A6H9YA90</accession>